<dbReference type="GO" id="GO:0005737">
    <property type="term" value="C:cytoplasm"/>
    <property type="evidence" value="ECO:0007669"/>
    <property type="project" value="TreeGrafter"/>
</dbReference>
<keyword evidence="11" id="KW-1185">Reference proteome</keyword>
<evidence type="ECO:0000256" key="2">
    <source>
        <dbReference type="ARBA" id="ARBA00008420"/>
    </source>
</evidence>
<evidence type="ECO:0000256" key="4">
    <source>
        <dbReference type="ARBA" id="ARBA00022679"/>
    </source>
</evidence>
<evidence type="ECO:0000256" key="1">
    <source>
        <dbReference type="ARBA" id="ARBA00004761"/>
    </source>
</evidence>
<name>A0A074TNK0_9RHOB</name>
<dbReference type="InterPro" id="IPR027417">
    <property type="entry name" value="P-loop_NTPase"/>
</dbReference>
<evidence type="ECO:0000313" key="11">
    <source>
        <dbReference type="Proteomes" id="UP000027725"/>
    </source>
</evidence>
<dbReference type="GO" id="GO:0046316">
    <property type="term" value="F:gluconokinase activity"/>
    <property type="evidence" value="ECO:0007669"/>
    <property type="project" value="UniProtKB-EC"/>
</dbReference>
<dbReference type="PANTHER" id="PTHR43442">
    <property type="entry name" value="GLUCONOKINASE-RELATED"/>
    <property type="match status" value="1"/>
</dbReference>
<dbReference type="EC" id="2.7.1.12" evidence="3 9"/>
<keyword evidence="5 9" id="KW-0547">Nucleotide-binding</keyword>
<keyword evidence="4 9" id="KW-0808">Transferase</keyword>
<dbReference type="GO" id="GO:0005975">
    <property type="term" value="P:carbohydrate metabolic process"/>
    <property type="evidence" value="ECO:0007669"/>
    <property type="project" value="InterPro"/>
</dbReference>
<keyword evidence="6 9" id="KW-0418">Kinase</keyword>
<dbReference type="RefSeq" id="WP_038063827.1">
    <property type="nucleotide sequence ID" value="NZ_FOVB01000002.1"/>
</dbReference>
<dbReference type="STRING" id="1185766.SAMN05216224_102253"/>
<dbReference type="GO" id="GO:0005524">
    <property type="term" value="F:ATP binding"/>
    <property type="evidence" value="ECO:0007669"/>
    <property type="project" value="UniProtKB-KW"/>
</dbReference>
<comment type="similarity">
    <text evidence="2 9">Belongs to the gluconokinase GntK/GntV family.</text>
</comment>
<comment type="caution">
    <text evidence="10">The sequence shown here is derived from an EMBL/GenBank/DDBJ whole genome shotgun (WGS) entry which is preliminary data.</text>
</comment>
<dbReference type="EMBL" id="JHEH01000005">
    <property type="protein sequence ID" value="KEP70588.1"/>
    <property type="molecule type" value="Genomic_DNA"/>
</dbReference>
<gene>
    <name evidence="10" type="ORF">DL1_15890</name>
</gene>
<dbReference type="Pfam" id="PF13671">
    <property type="entry name" value="AAA_33"/>
    <property type="match status" value="1"/>
</dbReference>
<dbReference type="Gene3D" id="3.40.50.300">
    <property type="entry name" value="P-loop containing nucleotide triphosphate hydrolases"/>
    <property type="match status" value="1"/>
</dbReference>
<dbReference type="eggNOG" id="COG3265">
    <property type="taxonomic scope" value="Bacteria"/>
</dbReference>
<evidence type="ECO:0000313" key="10">
    <source>
        <dbReference type="EMBL" id="KEP70588.1"/>
    </source>
</evidence>
<evidence type="ECO:0000256" key="9">
    <source>
        <dbReference type="RuleBase" id="RU363066"/>
    </source>
</evidence>
<protein>
    <recommendedName>
        <fullName evidence="3 9">Gluconokinase</fullName>
        <ecNumber evidence="3 9">2.7.1.12</ecNumber>
    </recommendedName>
</protein>
<dbReference type="NCBIfam" id="TIGR01313">
    <property type="entry name" value="therm_gnt_kin"/>
    <property type="match status" value="1"/>
</dbReference>
<reference evidence="10 11" key="1">
    <citation type="submission" date="2014-03" db="EMBL/GenBank/DDBJ databases">
        <title>The draft genome sequence of Thioclava dalianensis DLFJ1-1.</title>
        <authorList>
            <person name="Lai Q."/>
            <person name="Shao Z."/>
        </authorList>
    </citation>
    <scope>NUCLEOTIDE SEQUENCE [LARGE SCALE GENOMIC DNA]</scope>
    <source>
        <strain evidence="10 11">DLFJ1-1</strain>
    </source>
</reference>
<dbReference type="PANTHER" id="PTHR43442:SF3">
    <property type="entry name" value="GLUCONOKINASE-RELATED"/>
    <property type="match status" value="1"/>
</dbReference>
<sequence>MTDPLPARPTPILVMGVCGTGKTTVAQRVAQGMGGYFLDADDFHPRENVERMAAGQPLNDEMRHDWLEHVAAGVIRAQAECEGPVTLACSALKRRYRDRLRHGIGALHLAYLRGNRALIAERMSGRIDHYMPIELLDSQLADLEPPGPEETPLICDIVQPPEVLAAQIQAAWGSTPQD</sequence>
<dbReference type="SUPFAM" id="SSF52540">
    <property type="entry name" value="P-loop containing nucleoside triphosphate hydrolases"/>
    <property type="match status" value="1"/>
</dbReference>
<evidence type="ECO:0000256" key="5">
    <source>
        <dbReference type="ARBA" id="ARBA00022741"/>
    </source>
</evidence>
<accession>A0A074TNK0</accession>
<dbReference type="CDD" id="cd02021">
    <property type="entry name" value="GntK"/>
    <property type="match status" value="1"/>
</dbReference>
<keyword evidence="7 9" id="KW-0067">ATP-binding</keyword>
<comment type="pathway">
    <text evidence="1">Carbohydrate acid metabolism.</text>
</comment>
<proteinExistence type="inferred from homology"/>
<dbReference type="OrthoDB" id="9795716at2"/>
<evidence type="ECO:0000256" key="8">
    <source>
        <dbReference type="ARBA" id="ARBA00048090"/>
    </source>
</evidence>
<evidence type="ECO:0000256" key="7">
    <source>
        <dbReference type="ARBA" id="ARBA00022840"/>
    </source>
</evidence>
<dbReference type="Proteomes" id="UP000027725">
    <property type="component" value="Unassembled WGS sequence"/>
</dbReference>
<dbReference type="AlphaFoldDB" id="A0A074TNK0"/>
<comment type="catalytic activity">
    <reaction evidence="8 9">
        <text>D-gluconate + ATP = 6-phospho-D-gluconate + ADP + H(+)</text>
        <dbReference type="Rhea" id="RHEA:19433"/>
        <dbReference type="ChEBI" id="CHEBI:15378"/>
        <dbReference type="ChEBI" id="CHEBI:18391"/>
        <dbReference type="ChEBI" id="CHEBI:30616"/>
        <dbReference type="ChEBI" id="CHEBI:58759"/>
        <dbReference type="ChEBI" id="CHEBI:456216"/>
        <dbReference type="EC" id="2.7.1.12"/>
    </reaction>
</comment>
<evidence type="ECO:0000256" key="6">
    <source>
        <dbReference type="ARBA" id="ARBA00022777"/>
    </source>
</evidence>
<dbReference type="InterPro" id="IPR006001">
    <property type="entry name" value="Therm_gnt_kin"/>
</dbReference>
<organism evidence="10 11">
    <name type="scientific">Thioclava dalianensis</name>
    <dbReference type="NCBI Taxonomy" id="1185766"/>
    <lineage>
        <taxon>Bacteria</taxon>
        <taxon>Pseudomonadati</taxon>
        <taxon>Pseudomonadota</taxon>
        <taxon>Alphaproteobacteria</taxon>
        <taxon>Rhodobacterales</taxon>
        <taxon>Paracoccaceae</taxon>
        <taxon>Thioclava</taxon>
    </lineage>
</organism>
<evidence type="ECO:0000256" key="3">
    <source>
        <dbReference type="ARBA" id="ARBA00012054"/>
    </source>
</evidence>